<name>A0A1R3JDU4_COCAP</name>
<comment type="caution">
    <text evidence="1">The sequence shown here is derived from an EMBL/GenBank/DDBJ whole genome shotgun (WGS) entry which is preliminary data.</text>
</comment>
<protein>
    <submittedName>
        <fullName evidence="1">Uncharacterized protein</fullName>
    </submittedName>
</protein>
<dbReference type="AlphaFoldDB" id="A0A1R3JDU4"/>
<evidence type="ECO:0000313" key="1">
    <source>
        <dbReference type="EMBL" id="OMO93000.1"/>
    </source>
</evidence>
<dbReference type="OMA" id="ITRSDMM"/>
<reference evidence="1 2" key="1">
    <citation type="submission" date="2013-09" db="EMBL/GenBank/DDBJ databases">
        <title>Corchorus capsularis genome sequencing.</title>
        <authorList>
            <person name="Alam M."/>
            <person name="Haque M.S."/>
            <person name="Islam M.S."/>
            <person name="Emdad E.M."/>
            <person name="Islam M.M."/>
            <person name="Ahmed B."/>
            <person name="Halim A."/>
            <person name="Hossen Q.M.M."/>
            <person name="Hossain M.Z."/>
            <person name="Ahmed R."/>
            <person name="Khan M.M."/>
            <person name="Islam R."/>
            <person name="Rashid M.M."/>
            <person name="Khan S.A."/>
            <person name="Rahman M.S."/>
            <person name="Alam M."/>
        </authorList>
    </citation>
    <scope>NUCLEOTIDE SEQUENCE [LARGE SCALE GENOMIC DNA]</scope>
    <source>
        <strain evidence="2">cv. CVL-1</strain>
        <tissue evidence="1">Whole seedling</tissue>
    </source>
</reference>
<dbReference type="Gramene" id="OMO93000">
    <property type="protein sequence ID" value="OMO93000"/>
    <property type="gene ID" value="CCACVL1_06680"/>
</dbReference>
<sequence length="67" mass="7928">MELQPQITRSDMMRALRMKEEIFLTAFVRCHPENVATELLEFYKNAKCMKRLAQASKKKVVNYGFPF</sequence>
<keyword evidence="2" id="KW-1185">Reference proteome</keyword>
<dbReference type="STRING" id="210143.A0A1R3JDU4"/>
<dbReference type="Proteomes" id="UP000188268">
    <property type="component" value="Unassembled WGS sequence"/>
</dbReference>
<dbReference type="OrthoDB" id="637682at2759"/>
<dbReference type="EMBL" id="AWWV01008123">
    <property type="protein sequence ID" value="OMO93000.1"/>
    <property type="molecule type" value="Genomic_DNA"/>
</dbReference>
<organism evidence="1 2">
    <name type="scientific">Corchorus capsularis</name>
    <name type="common">Jute</name>
    <dbReference type="NCBI Taxonomy" id="210143"/>
    <lineage>
        <taxon>Eukaryota</taxon>
        <taxon>Viridiplantae</taxon>
        <taxon>Streptophyta</taxon>
        <taxon>Embryophyta</taxon>
        <taxon>Tracheophyta</taxon>
        <taxon>Spermatophyta</taxon>
        <taxon>Magnoliopsida</taxon>
        <taxon>eudicotyledons</taxon>
        <taxon>Gunneridae</taxon>
        <taxon>Pentapetalae</taxon>
        <taxon>rosids</taxon>
        <taxon>malvids</taxon>
        <taxon>Malvales</taxon>
        <taxon>Malvaceae</taxon>
        <taxon>Grewioideae</taxon>
        <taxon>Apeibeae</taxon>
        <taxon>Corchorus</taxon>
    </lineage>
</organism>
<accession>A0A1R3JDU4</accession>
<proteinExistence type="predicted"/>
<evidence type="ECO:0000313" key="2">
    <source>
        <dbReference type="Proteomes" id="UP000188268"/>
    </source>
</evidence>
<gene>
    <name evidence="1" type="ORF">CCACVL1_06680</name>
</gene>